<gene>
    <name evidence="1" type="ORF">SPIRO4BDMA_50230</name>
</gene>
<dbReference type="SUPFAM" id="SSF53756">
    <property type="entry name" value="UDP-Glycosyltransferase/glycogen phosphorylase"/>
    <property type="match status" value="1"/>
</dbReference>
<proteinExistence type="predicted"/>
<reference evidence="1" key="1">
    <citation type="submission" date="2017-02" db="EMBL/GenBank/DDBJ databases">
        <authorList>
            <person name="Regsiter A."/>
            <person name="William W."/>
        </authorList>
    </citation>
    <scope>NUCLEOTIDE SEQUENCE</scope>
    <source>
        <strain evidence="1">BdmA 4</strain>
    </source>
</reference>
<sequence length="377" mass="43952">MRKIFFISASIIEYDGRLRELIEVSKSIGETYYLTRSNSVTPIDEHHIIFTSRGPSTYINFLLFCFKTARKIGKFDVIWADNRKALIPSFLIARLRKHPILIQDARELYMFGDVRHFIGKIGCLVEIMLNRKFDIIICANKERAEIMKRYYHLRMMPLVFENVRKLEFDGTVDDAAFEERYQMSKDKARWKIISTSGCDLDRGIEQLVEAVGRLGEEYSLYIFGNSSMKQEDFIERKIMEIEYKNIHIFGPLKQDELKYAIGMCDIGVVNYHAKDMNNKYCASGKLYEFIFEGVPVITTENPSLKALCERFEVGISCNDYQSAIRKLTEEYEYYQGKAREMSKKISVKSNRAGLKHHVVKALETIERDRSGKYPEVV</sequence>
<organism evidence="1">
    <name type="scientific">uncultured spirochete</name>
    <dbReference type="NCBI Taxonomy" id="156406"/>
    <lineage>
        <taxon>Bacteria</taxon>
        <taxon>Pseudomonadati</taxon>
        <taxon>Spirochaetota</taxon>
        <taxon>Spirochaetia</taxon>
        <taxon>Spirochaetales</taxon>
        <taxon>environmental samples</taxon>
    </lineage>
</organism>
<name>A0A3P3XR08_9SPIR</name>
<accession>A0A3P3XR08</accession>
<dbReference type="AlphaFoldDB" id="A0A3P3XR08"/>
<protein>
    <recommendedName>
        <fullName evidence="2">Glycosyl transferase family 1 domain-containing protein</fullName>
    </recommendedName>
</protein>
<dbReference type="Gene3D" id="3.40.50.2000">
    <property type="entry name" value="Glycogen Phosphorylase B"/>
    <property type="match status" value="1"/>
</dbReference>
<evidence type="ECO:0008006" key="2">
    <source>
        <dbReference type="Google" id="ProtNLM"/>
    </source>
</evidence>
<evidence type="ECO:0000313" key="1">
    <source>
        <dbReference type="EMBL" id="SLM18715.1"/>
    </source>
</evidence>
<dbReference type="EMBL" id="FWDO01000005">
    <property type="protein sequence ID" value="SLM18715.1"/>
    <property type="molecule type" value="Genomic_DNA"/>
</dbReference>